<dbReference type="EMBL" id="CAUYUE010000002">
    <property type="protein sequence ID" value="CAK0741780.1"/>
    <property type="molecule type" value="Genomic_DNA"/>
</dbReference>
<keyword evidence="4" id="KW-1185">Reference proteome</keyword>
<dbReference type="InterPro" id="IPR021883">
    <property type="entry name" value="LPA1-like"/>
</dbReference>
<feature type="region of interest" description="Disordered" evidence="1">
    <location>
        <begin position="249"/>
        <end position="278"/>
    </location>
</feature>
<dbReference type="AlphaFoldDB" id="A0AAV1HUA6"/>
<proteinExistence type="predicted"/>
<dbReference type="PANTHER" id="PTHR35498:SF4">
    <property type="entry name" value="PROTEIN LOW PSII ACCUMULATION 1, CHLOROPLASTIC"/>
    <property type="match status" value="1"/>
</dbReference>
<name>A0AAV1HUA6_9CHLO</name>
<evidence type="ECO:0000256" key="1">
    <source>
        <dbReference type="SAM" id="MobiDB-lite"/>
    </source>
</evidence>
<keyword evidence="2" id="KW-0472">Membrane</keyword>
<feature type="transmembrane region" description="Helical" evidence="2">
    <location>
        <begin position="133"/>
        <end position="151"/>
    </location>
</feature>
<keyword evidence="2" id="KW-1133">Transmembrane helix</keyword>
<accession>A0AAV1HUA6</accession>
<keyword evidence="2" id="KW-0812">Transmembrane</keyword>
<protein>
    <submittedName>
        <fullName evidence="3">Uncharacterized protein</fullName>
    </submittedName>
</protein>
<dbReference type="Proteomes" id="UP001314263">
    <property type="component" value="Unassembled WGS sequence"/>
</dbReference>
<feature type="compositionally biased region" description="Basic and acidic residues" evidence="1">
    <location>
        <begin position="268"/>
        <end position="278"/>
    </location>
</feature>
<dbReference type="PANTHER" id="PTHR35498">
    <property type="entry name" value="PROTEIN LOW PSII ACCUMULATION 1, CHLOROPLASTIC"/>
    <property type="match status" value="1"/>
</dbReference>
<evidence type="ECO:0000313" key="4">
    <source>
        <dbReference type="Proteomes" id="UP001314263"/>
    </source>
</evidence>
<gene>
    <name evidence="3" type="ORF">CVIRNUC_001350</name>
</gene>
<feature type="transmembrane region" description="Helical" evidence="2">
    <location>
        <begin position="92"/>
        <end position="113"/>
    </location>
</feature>
<dbReference type="Pfam" id="PF11998">
    <property type="entry name" value="DUF3493"/>
    <property type="match status" value="1"/>
</dbReference>
<organism evidence="3 4">
    <name type="scientific">Coccomyxa viridis</name>
    <dbReference type="NCBI Taxonomy" id="1274662"/>
    <lineage>
        <taxon>Eukaryota</taxon>
        <taxon>Viridiplantae</taxon>
        <taxon>Chlorophyta</taxon>
        <taxon>core chlorophytes</taxon>
        <taxon>Trebouxiophyceae</taxon>
        <taxon>Trebouxiophyceae incertae sedis</taxon>
        <taxon>Coccomyxaceae</taxon>
        <taxon>Coccomyxa</taxon>
    </lineage>
</organism>
<comment type="caution">
    <text evidence="3">The sequence shown here is derived from an EMBL/GenBank/DDBJ whole genome shotgun (WGS) entry which is preliminary data.</text>
</comment>
<sequence>MTLRPNDDEARAALYNGACAKVKLKDWQGAADDVSRAVNDYKLRLDVAMKDPDLRVLRDRREWLEAVERTKGGVSGKAYASARAESKSPFRLVRLLTFGGLGAGAGIGLLIILGRLLSAVKGGEGAPDLTESLLNLSINSAALAGFSYLFLRDLQGAERDKEVVDREELLGRLLVELSDDRVVPLASFRGSVRPVLLAGSQGYLNRALKASELFRTELRARGISVIPIALSSKDPGEKLAALKREFRTKQDKGQGFGSTSSQASSSGKKAEPRKGDRKWQLEAAKVEEWEGWVEEQKKAAGAQGDDVYVQVQLDGSVRRSGVGIPPWERWLDDIPALDSVQTRLTDGIGTST</sequence>
<evidence type="ECO:0000313" key="3">
    <source>
        <dbReference type="EMBL" id="CAK0741780.1"/>
    </source>
</evidence>
<evidence type="ECO:0000256" key="2">
    <source>
        <dbReference type="SAM" id="Phobius"/>
    </source>
</evidence>
<feature type="compositionally biased region" description="Low complexity" evidence="1">
    <location>
        <begin position="257"/>
        <end position="267"/>
    </location>
</feature>
<reference evidence="3 4" key="1">
    <citation type="submission" date="2023-10" db="EMBL/GenBank/DDBJ databases">
        <authorList>
            <person name="Maclean D."/>
            <person name="Macfadyen A."/>
        </authorList>
    </citation>
    <scope>NUCLEOTIDE SEQUENCE [LARGE SCALE GENOMIC DNA]</scope>
</reference>